<evidence type="ECO:0000256" key="7">
    <source>
        <dbReference type="ARBA" id="ARBA00023157"/>
    </source>
</evidence>
<evidence type="ECO:0000313" key="9">
    <source>
        <dbReference type="EMBL" id="SAK86254.1"/>
    </source>
</evidence>
<dbReference type="SUPFAM" id="SSF53474">
    <property type="entry name" value="alpha/beta-Hydrolases"/>
    <property type="match status" value="1"/>
</dbReference>
<dbReference type="Pfam" id="PF07519">
    <property type="entry name" value="Tannase"/>
    <property type="match status" value="1"/>
</dbReference>
<dbReference type="GO" id="GO:0046872">
    <property type="term" value="F:metal ion binding"/>
    <property type="evidence" value="ECO:0007669"/>
    <property type="project" value="UniProtKB-KW"/>
</dbReference>
<feature type="signal peptide" evidence="8">
    <location>
        <begin position="1"/>
        <end position="26"/>
    </location>
</feature>
<keyword evidence="7" id="KW-1015">Disulfide bond</keyword>
<proteinExistence type="inferred from homology"/>
<sequence>MISRTSGRTLALGALCAALSMTIAGCGGDSGGSPAAVGNVQTQAQTQTQTQTQTASQQCAALAAMAIPASSIGAPTSGAKIATATLVQTSGEYCQVNGAIAPVDPAAPAINFQVNLPTNWNHKSLHYGGGGFDGTLITGVAALDMAPTGAPTPLASGYATFGDDSGHQSSSITNGSFAANDEALANYGGLSLKKTHDVAMLLIKKRYAQMPAKSYFFGSSTGGRDGLTEIQRWPGDYDGIVVNRPALNYTGLRLSNVVLGRALYLRNGAGWLDVAKTGLLQNAVMKECDTLDGVADGIISNVDACKLHALKVLASVRCPGGKDAGDSCLSDPQLATVVTIASPLLLPYPLANGVHRYAGYNILAGSVFAGPFTTRDLGESKTPSNPASKHDANQWVTGDQWVKFFVTRVPTFDSLTFDPYDPATYRSRVQTVSALSDATNTDVGAFAAKGGKIIMTHGLADEIVSTDSSTDYYNGLLERYGRGKVDDFVRFYLMPGVGHGTGPFHPAIDSLSALDRWVESGTAPETLQMSDLNTATLGRTRPLCRYPAWPRFVGGDVNDATSFACVYR</sequence>
<organism evidence="9 10">
    <name type="scientific">Caballeronia fortuita</name>
    <dbReference type="NCBI Taxonomy" id="1777138"/>
    <lineage>
        <taxon>Bacteria</taxon>
        <taxon>Pseudomonadati</taxon>
        <taxon>Pseudomonadota</taxon>
        <taxon>Betaproteobacteria</taxon>
        <taxon>Burkholderiales</taxon>
        <taxon>Burkholderiaceae</taxon>
        <taxon>Caballeronia</taxon>
    </lineage>
</organism>
<dbReference type="AlphaFoldDB" id="A0A158CVA0"/>
<feature type="chain" id="PRO_5007623407" evidence="8">
    <location>
        <begin position="27"/>
        <end position="568"/>
    </location>
</feature>
<name>A0A158CVA0_9BURK</name>
<protein>
    <submittedName>
        <fullName evidence="9">Tannase and feruloyl esterase</fullName>
    </submittedName>
</protein>
<reference evidence="9" key="1">
    <citation type="submission" date="2016-01" db="EMBL/GenBank/DDBJ databases">
        <authorList>
            <person name="Peeters C."/>
        </authorList>
    </citation>
    <scope>NUCLEOTIDE SEQUENCE</scope>
    <source>
        <strain evidence="9">LMG 29320</strain>
    </source>
</reference>
<keyword evidence="2" id="KW-0719">Serine esterase</keyword>
<dbReference type="PANTHER" id="PTHR33938">
    <property type="entry name" value="FERULOYL ESTERASE B-RELATED"/>
    <property type="match status" value="1"/>
</dbReference>
<keyword evidence="6" id="KW-0106">Calcium</keyword>
<comment type="caution">
    <text evidence="9">The sequence shown here is derived from an EMBL/GenBank/DDBJ whole genome shotgun (WGS) entry which is preliminary data.</text>
</comment>
<evidence type="ECO:0000256" key="3">
    <source>
        <dbReference type="ARBA" id="ARBA00022723"/>
    </source>
</evidence>
<keyword evidence="10" id="KW-1185">Reference proteome</keyword>
<dbReference type="InterPro" id="IPR011118">
    <property type="entry name" value="Tannase/feruloyl_esterase"/>
</dbReference>
<accession>A0A158CVA0</accession>
<keyword evidence="3" id="KW-0479">Metal-binding</keyword>
<dbReference type="EMBL" id="FCNX02000012">
    <property type="protein sequence ID" value="SAK86254.1"/>
    <property type="molecule type" value="Genomic_DNA"/>
</dbReference>
<dbReference type="RefSeq" id="WP_061136693.1">
    <property type="nucleotide sequence ID" value="NZ_FCNX02000012.1"/>
</dbReference>
<evidence type="ECO:0000256" key="1">
    <source>
        <dbReference type="ARBA" id="ARBA00006249"/>
    </source>
</evidence>
<comment type="similarity">
    <text evidence="1">Belongs to the tannase family.</text>
</comment>
<dbReference type="Proteomes" id="UP000054903">
    <property type="component" value="Unassembled WGS sequence"/>
</dbReference>
<dbReference type="PROSITE" id="PS51257">
    <property type="entry name" value="PROKAR_LIPOPROTEIN"/>
    <property type="match status" value="1"/>
</dbReference>
<evidence type="ECO:0000256" key="8">
    <source>
        <dbReference type="SAM" id="SignalP"/>
    </source>
</evidence>
<keyword evidence="5" id="KW-0378">Hydrolase</keyword>
<evidence type="ECO:0000256" key="4">
    <source>
        <dbReference type="ARBA" id="ARBA00022729"/>
    </source>
</evidence>
<evidence type="ECO:0000256" key="5">
    <source>
        <dbReference type="ARBA" id="ARBA00022801"/>
    </source>
</evidence>
<evidence type="ECO:0000256" key="2">
    <source>
        <dbReference type="ARBA" id="ARBA00022487"/>
    </source>
</evidence>
<dbReference type="PANTHER" id="PTHR33938:SF15">
    <property type="entry name" value="FERULOYL ESTERASE B-RELATED"/>
    <property type="match status" value="1"/>
</dbReference>
<gene>
    <name evidence="9" type="ORF">AWB77_04584</name>
</gene>
<evidence type="ECO:0000256" key="6">
    <source>
        <dbReference type="ARBA" id="ARBA00022837"/>
    </source>
</evidence>
<evidence type="ECO:0000313" key="10">
    <source>
        <dbReference type="Proteomes" id="UP000054903"/>
    </source>
</evidence>
<keyword evidence="4 8" id="KW-0732">Signal</keyword>
<dbReference type="GO" id="GO:0052689">
    <property type="term" value="F:carboxylic ester hydrolase activity"/>
    <property type="evidence" value="ECO:0007669"/>
    <property type="project" value="UniProtKB-KW"/>
</dbReference>
<dbReference type="STRING" id="1777138.AWB77_04584"/>
<dbReference type="InterPro" id="IPR029058">
    <property type="entry name" value="AB_hydrolase_fold"/>
</dbReference>